<dbReference type="Gene3D" id="6.10.250.690">
    <property type="match status" value="1"/>
</dbReference>
<dbReference type="Gene3D" id="1.10.10.10">
    <property type="entry name" value="Winged helix-like DNA-binding domain superfamily/Winged helix DNA-binding domain"/>
    <property type="match status" value="1"/>
</dbReference>
<feature type="domain" description="Response regulatory" evidence="4">
    <location>
        <begin position="4"/>
        <end position="117"/>
    </location>
</feature>
<feature type="modified residue" description="4-aspartylphosphate" evidence="2">
    <location>
        <position position="53"/>
    </location>
</feature>
<dbReference type="InterPro" id="IPR039420">
    <property type="entry name" value="WalR-like"/>
</dbReference>
<feature type="DNA-binding region" description="OmpR/PhoB-type" evidence="3">
    <location>
        <begin position="127"/>
        <end position="226"/>
    </location>
</feature>
<evidence type="ECO:0000256" key="1">
    <source>
        <dbReference type="ARBA" id="ARBA00023125"/>
    </source>
</evidence>
<organism evidence="6 7">
    <name type="scientific">Marinomonas communis</name>
    <dbReference type="NCBI Taxonomy" id="28254"/>
    <lineage>
        <taxon>Bacteria</taxon>
        <taxon>Pseudomonadati</taxon>
        <taxon>Pseudomonadota</taxon>
        <taxon>Gammaproteobacteria</taxon>
        <taxon>Oceanospirillales</taxon>
        <taxon>Oceanospirillaceae</taxon>
        <taxon>Marinomonas</taxon>
    </lineage>
</organism>
<dbReference type="InterPro" id="IPR001867">
    <property type="entry name" value="OmpR/PhoB-type_DNA-bd"/>
</dbReference>
<dbReference type="CDD" id="cd00383">
    <property type="entry name" value="trans_reg_C"/>
    <property type="match status" value="1"/>
</dbReference>
<keyword evidence="2" id="KW-0597">Phosphoprotein</keyword>
<dbReference type="SMART" id="SM00862">
    <property type="entry name" value="Trans_reg_C"/>
    <property type="match status" value="1"/>
</dbReference>
<dbReference type="GO" id="GO:0006355">
    <property type="term" value="P:regulation of DNA-templated transcription"/>
    <property type="evidence" value="ECO:0007669"/>
    <property type="project" value="InterPro"/>
</dbReference>
<sequence>MTYKILLVDDEPEIHTFIRISLTAEGFQYIGASSLEDAREQWLQHKPHLVILDLGLPDGDGSDLLLEIRSQAKTPVLILTARDQEDEKIRLLEAGANDYLTKPFGIRELITRIKVLARDLLTEPQVQDRICFGPLTLQHSTHQFWVSDNEISLTKKEFAFMALLLETPELLVKQSELLQRIWGRTHVDDTHYLRILISQLRKKLNDCKDGQHIIKTEPGVGYRLTLSEHIDNSS</sequence>
<dbReference type="GO" id="GO:0000156">
    <property type="term" value="F:phosphorelay response regulator activity"/>
    <property type="evidence" value="ECO:0007669"/>
    <property type="project" value="TreeGrafter"/>
</dbReference>
<keyword evidence="1 3" id="KW-0238">DNA-binding</keyword>
<dbReference type="GO" id="GO:0000976">
    <property type="term" value="F:transcription cis-regulatory region binding"/>
    <property type="evidence" value="ECO:0007669"/>
    <property type="project" value="TreeGrafter"/>
</dbReference>
<dbReference type="Gene3D" id="3.40.50.2300">
    <property type="match status" value="1"/>
</dbReference>
<evidence type="ECO:0000256" key="3">
    <source>
        <dbReference type="PROSITE-ProRule" id="PRU01091"/>
    </source>
</evidence>
<dbReference type="Pfam" id="PF00072">
    <property type="entry name" value="Response_reg"/>
    <property type="match status" value="1"/>
</dbReference>
<dbReference type="SMART" id="SM00448">
    <property type="entry name" value="REC"/>
    <property type="match status" value="1"/>
</dbReference>
<dbReference type="Proteomes" id="UP000295729">
    <property type="component" value="Unassembled WGS sequence"/>
</dbReference>
<accession>A0A4R6XC84</accession>
<evidence type="ECO:0000256" key="2">
    <source>
        <dbReference type="PROSITE-ProRule" id="PRU00169"/>
    </source>
</evidence>
<evidence type="ECO:0000313" key="6">
    <source>
        <dbReference type="EMBL" id="TDR14787.1"/>
    </source>
</evidence>
<dbReference type="RefSeq" id="WP_133559436.1">
    <property type="nucleotide sequence ID" value="NZ_SNZA01000001.1"/>
</dbReference>
<evidence type="ECO:0000259" key="4">
    <source>
        <dbReference type="PROSITE" id="PS50110"/>
    </source>
</evidence>
<feature type="domain" description="OmpR/PhoB-type" evidence="5">
    <location>
        <begin position="127"/>
        <end position="226"/>
    </location>
</feature>
<dbReference type="InterPro" id="IPR011006">
    <property type="entry name" value="CheY-like_superfamily"/>
</dbReference>
<dbReference type="PANTHER" id="PTHR48111:SF50">
    <property type="entry name" value="KDP OPERON TRANSCRIPTIONAL REGULATORY PROTEIN KDPE"/>
    <property type="match status" value="1"/>
</dbReference>
<dbReference type="PROSITE" id="PS51755">
    <property type="entry name" value="OMPR_PHOB"/>
    <property type="match status" value="1"/>
</dbReference>
<dbReference type="Pfam" id="PF00486">
    <property type="entry name" value="Trans_reg_C"/>
    <property type="match status" value="1"/>
</dbReference>
<dbReference type="AlphaFoldDB" id="A0A4R6XC84"/>
<dbReference type="EMBL" id="SNZA01000001">
    <property type="protein sequence ID" value="TDR14787.1"/>
    <property type="molecule type" value="Genomic_DNA"/>
</dbReference>
<reference evidence="6 7" key="1">
    <citation type="submission" date="2019-03" db="EMBL/GenBank/DDBJ databases">
        <title>Genomic Encyclopedia of Type Strains, Phase IV (KMG-IV): sequencing the most valuable type-strain genomes for metagenomic binning, comparative biology and taxonomic classification.</title>
        <authorList>
            <person name="Goeker M."/>
        </authorList>
    </citation>
    <scope>NUCLEOTIDE SEQUENCE [LARGE SCALE GENOMIC DNA]</scope>
    <source>
        <strain evidence="6 7">DSM 5604</strain>
    </source>
</reference>
<proteinExistence type="predicted"/>
<comment type="caution">
    <text evidence="6">The sequence shown here is derived from an EMBL/GenBank/DDBJ whole genome shotgun (WGS) entry which is preliminary data.</text>
</comment>
<evidence type="ECO:0000259" key="5">
    <source>
        <dbReference type="PROSITE" id="PS51755"/>
    </source>
</evidence>
<dbReference type="PANTHER" id="PTHR48111">
    <property type="entry name" value="REGULATOR OF RPOS"/>
    <property type="match status" value="1"/>
</dbReference>
<dbReference type="GO" id="GO:0005829">
    <property type="term" value="C:cytosol"/>
    <property type="evidence" value="ECO:0007669"/>
    <property type="project" value="TreeGrafter"/>
</dbReference>
<evidence type="ECO:0000313" key="7">
    <source>
        <dbReference type="Proteomes" id="UP000295729"/>
    </source>
</evidence>
<keyword evidence="7" id="KW-1185">Reference proteome</keyword>
<dbReference type="SUPFAM" id="SSF52172">
    <property type="entry name" value="CheY-like"/>
    <property type="match status" value="1"/>
</dbReference>
<protein>
    <submittedName>
        <fullName evidence="6">Winged helix family two component transcriptional regulator</fullName>
    </submittedName>
</protein>
<name>A0A4R6XC84_9GAMM</name>
<gene>
    <name evidence="6" type="ORF">C8D85_0133</name>
</gene>
<dbReference type="InterPro" id="IPR036388">
    <property type="entry name" value="WH-like_DNA-bd_sf"/>
</dbReference>
<dbReference type="PROSITE" id="PS50110">
    <property type="entry name" value="RESPONSE_REGULATORY"/>
    <property type="match status" value="1"/>
</dbReference>
<dbReference type="InterPro" id="IPR001789">
    <property type="entry name" value="Sig_transdc_resp-reg_receiver"/>
</dbReference>
<dbReference type="GO" id="GO:0032993">
    <property type="term" value="C:protein-DNA complex"/>
    <property type="evidence" value="ECO:0007669"/>
    <property type="project" value="TreeGrafter"/>
</dbReference>
<dbReference type="OrthoDB" id="9802426at2"/>